<organism evidence="1 2">
    <name type="scientific">Pseudoruegeria aquimaris</name>
    <dbReference type="NCBI Taxonomy" id="393663"/>
    <lineage>
        <taxon>Bacteria</taxon>
        <taxon>Pseudomonadati</taxon>
        <taxon>Pseudomonadota</taxon>
        <taxon>Alphaproteobacteria</taxon>
        <taxon>Rhodobacterales</taxon>
        <taxon>Roseobacteraceae</taxon>
        <taxon>Pseudoruegeria</taxon>
    </lineage>
</organism>
<sequence>MAVAKRLRVYLEPGMRAAAKAGTHNFLRLVQEAVEDRGFQVEFRPATERERLKSAARKGYALFHMEPPFHGRALTFRRVYHYPFWQIERSEKRWEWTVAQTPFNPAEIDPVQAKSFADRWRKTLFATQAAPLSGGFVYVPLQGRLLDHRSFQSFRPIDMIEMVLQQDPARPVVAALHPREIYTSEEIAALERLAAAHPRLTITTGEMDRLLPACDYIVTENSSVAFLGYYLHKPAILCARIDFHHIALDAARDPRGAFARVLSHSPDYDRYLFWFLQDMSINAGRPEAREKILATLRARGWDI</sequence>
<protein>
    <recommendedName>
        <fullName evidence="3">Capsule polysaccharide biosynthesis protein</fullName>
    </recommendedName>
</protein>
<dbReference type="AlphaFoldDB" id="A0A1Y5RSE0"/>
<evidence type="ECO:0008006" key="3">
    <source>
        <dbReference type="Google" id="ProtNLM"/>
    </source>
</evidence>
<keyword evidence="2" id="KW-1185">Reference proteome</keyword>
<dbReference type="Proteomes" id="UP000193409">
    <property type="component" value="Unassembled WGS sequence"/>
</dbReference>
<dbReference type="EMBL" id="FWFQ01000005">
    <property type="protein sequence ID" value="SLN24361.1"/>
    <property type="molecule type" value="Genomic_DNA"/>
</dbReference>
<reference evidence="1 2" key="1">
    <citation type="submission" date="2017-03" db="EMBL/GenBank/DDBJ databases">
        <authorList>
            <person name="Afonso C.L."/>
            <person name="Miller P.J."/>
            <person name="Scott M.A."/>
            <person name="Spackman E."/>
            <person name="Goraichik I."/>
            <person name="Dimitrov K.M."/>
            <person name="Suarez D.L."/>
            <person name="Swayne D.E."/>
        </authorList>
    </citation>
    <scope>NUCLEOTIDE SEQUENCE [LARGE SCALE GENOMIC DNA]</scope>
    <source>
        <strain evidence="1 2">CECT 7680</strain>
    </source>
</reference>
<dbReference type="RefSeq" id="WP_139838558.1">
    <property type="nucleotide sequence ID" value="NZ_FWFQ01000005.1"/>
</dbReference>
<name>A0A1Y5RSE0_9RHOB</name>
<proteinExistence type="predicted"/>
<dbReference type="OrthoDB" id="6713140at2"/>
<evidence type="ECO:0000313" key="1">
    <source>
        <dbReference type="EMBL" id="SLN24361.1"/>
    </source>
</evidence>
<gene>
    <name evidence="1" type="ORF">PSA7680_01012</name>
</gene>
<evidence type="ECO:0000313" key="2">
    <source>
        <dbReference type="Proteomes" id="UP000193409"/>
    </source>
</evidence>
<accession>A0A1Y5RSE0</accession>